<dbReference type="NCBIfam" id="TIGR04056">
    <property type="entry name" value="OMP_RagA_SusC"/>
    <property type="match status" value="1"/>
</dbReference>
<proteinExistence type="inferred from homology"/>
<feature type="domain" description="TonB-dependent receptor plug" evidence="3">
    <location>
        <begin position="241"/>
        <end position="344"/>
    </location>
</feature>
<evidence type="ECO:0000256" key="1">
    <source>
        <dbReference type="ARBA" id="ARBA00022729"/>
    </source>
</evidence>
<dbReference type="Pfam" id="PF13715">
    <property type="entry name" value="CarbopepD_reg_2"/>
    <property type="match status" value="1"/>
</dbReference>
<reference evidence="4 5" key="1">
    <citation type="submission" date="2018-03" db="EMBL/GenBank/DDBJ databases">
        <title>Adhaeribacter sp. HMF7605 Genome sequencing and assembly.</title>
        <authorList>
            <person name="Kang H."/>
            <person name="Kang J."/>
            <person name="Cha I."/>
            <person name="Kim H."/>
            <person name="Joh K."/>
        </authorList>
    </citation>
    <scope>NUCLEOTIDE SEQUENCE [LARGE SCALE GENOMIC DNA]</scope>
    <source>
        <strain evidence="4 5">HMF7605</strain>
    </source>
</reference>
<keyword evidence="1" id="KW-0732">Signal</keyword>
<dbReference type="Gene3D" id="2.170.130.10">
    <property type="entry name" value="TonB-dependent receptor, plug domain"/>
    <property type="match status" value="1"/>
</dbReference>
<dbReference type="SUPFAM" id="SSF49464">
    <property type="entry name" value="Carboxypeptidase regulatory domain-like"/>
    <property type="match status" value="1"/>
</dbReference>
<dbReference type="InterPro" id="IPR012910">
    <property type="entry name" value="Plug_dom"/>
</dbReference>
<name>A0A2T2YEU5_9BACT</name>
<keyword evidence="2" id="KW-0998">Cell outer membrane</keyword>
<evidence type="ECO:0000256" key="2">
    <source>
        <dbReference type="PROSITE-ProRule" id="PRU01360"/>
    </source>
</evidence>
<dbReference type="NCBIfam" id="TIGR04057">
    <property type="entry name" value="SusC_RagA_signa"/>
    <property type="match status" value="1"/>
</dbReference>
<evidence type="ECO:0000259" key="3">
    <source>
        <dbReference type="Pfam" id="PF07715"/>
    </source>
</evidence>
<dbReference type="InterPro" id="IPR039426">
    <property type="entry name" value="TonB-dep_rcpt-like"/>
</dbReference>
<dbReference type="InterPro" id="IPR023996">
    <property type="entry name" value="TonB-dep_OMP_SusC/RagA"/>
</dbReference>
<organism evidence="4 5">
    <name type="scientific">Adhaeribacter arboris</name>
    <dbReference type="NCBI Taxonomy" id="2072846"/>
    <lineage>
        <taxon>Bacteria</taxon>
        <taxon>Pseudomonadati</taxon>
        <taxon>Bacteroidota</taxon>
        <taxon>Cytophagia</taxon>
        <taxon>Cytophagales</taxon>
        <taxon>Hymenobacteraceae</taxon>
        <taxon>Adhaeribacter</taxon>
    </lineage>
</organism>
<protein>
    <submittedName>
        <fullName evidence="4">SusC/RagA family TonB-linked outer membrane protein</fullName>
    </submittedName>
</protein>
<dbReference type="Proteomes" id="UP000240357">
    <property type="component" value="Unassembled WGS sequence"/>
</dbReference>
<dbReference type="PANTHER" id="PTHR30069:SF29">
    <property type="entry name" value="HEMOGLOBIN AND HEMOGLOBIN-HAPTOGLOBIN-BINDING PROTEIN 1-RELATED"/>
    <property type="match status" value="1"/>
</dbReference>
<comment type="subcellular location">
    <subcellularLocation>
        <location evidence="2">Cell outer membrane</location>
        <topology evidence="2">Multi-pass membrane protein</topology>
    </subcellularLocation>
</comment>
<keyword evidence="2" id="KW-1134">Transmembrane beta strand</keyword>
<dbReference type="OrthoDB" id="9768177at2"/>
<dbReference type="GO" id="GO:0009279">
    <property type="term" value="C:cell outer membrane"/>
    <property type="evidence" value="ECO:0007669"/>
    <property type="project" value="UniProtKB-SubCell"/>
</dbReference>
<dbReference type="Gene3D" id="3.55.50.30">
    <property type="match status" value="1"/>
</dbReference>
<sequence length="1145" mass="127917">MCLVGYGHYPLVGYSQNLVSMQPPVQKNQQTSPQANSSVLLREALMQLKTKYHVDVMFEEKLLNDVYVNPTLIQPGRKLEENLRSLLKKTGLRYKKIDEETYLILAPKSADTTDKATTSAGLSGILTESTSNAAGIKNEFSNPLDVSVSGKVTDENGAGLPGVTVVIKGTTIGTSTDPEGIFTLNVPDENTTGTLVFSYVGYLPKEVLLSGKSVIDIALAPDAKQLGEVLVVGYGSQERATITGSVVSVKGEKITQTPVANVSNALVGRLPGITAVQRSGEPGSDGSNIRIRGTNSLGNNNPLIIVDGIPGRSLERIDPNTIESITVLKDASAAIYGSQAANGVILITTKRGKTGKPEITFNYNEGYNQPTRIPEMANAAEYATLLNEIDSYNNRQPRYSPGDIQKFQDGSDPWGHPNTDWYKEVLKPRSRQNYLNATLTGGSERIKYFLNMGSRFQDGYYYKSSTDYKQYDFRSNIDGVISDNVSLRFDVAGRMENRNAPNFGSGNIFSGLMRSDPGKHAYWPDGTPGPDVEQGNNPAVTSTDATGYDRTRQFVLNSNIRLDVKVPWVKGLAFSGNASLDKTFRFRKRWETPWYLYSWDGSSYDTNGKPILVKGKKGFDDPRLQEWAEDNQDILLNGIITYEKNIEKNAFKIMVGSESRRGRGNSLSAYRRFFVSSAIDELFAGGDINKDNTGVAYENARLNYFGRVNYNYFEKLLLEFVWRYDGSYIFPKEGRYGFFPGVSAGYRLSEENFWKNALPVVDNFKVRASWGKTGNDRIDEWQYLSSYGFNANTYIFGITQENKLLREVRIPNENVTWEVANQANIGFEAGLFNSKLYFEFDYFNNKRSQILWQRNASVPSSTGITLPKENIGKVRNSGVEFNVGYKNQLQKFRYNVSVNGSYSKNKILFWDESPGRPEYQQSTGKPIPTDPNNPDGDLFYQSLGIFRDQAAVDAYPHWQGARPGDVIFKDVNNDGVINGNDRVRNEKTNIPRFNGGVDINLAYGAFDLSILFQGATGAIRYIDTYSGDSGNFLQDFYNNRWTEANPDASEPRAFNRSQEYWRTQFNTQFIRNTDYVRLKTLQLGYNLPASLINRIGVSALRFFVSGYNLFTISPDLIDFDPESDNTSGSSYPVQRVVNGGLTLTF</sequence>
<dbReference type="GO" id="GO:0044718">
    <property type="term" value="P:siderophore transmembrane transport"/>
    <property type="evidence" value="ECO:0007669"/>
    <property type="project" value="TreeGrafter"/>
</dbReference>
<dbReference type="Pfam" id="PF07715">
    <property type="entry name" value="Plug"/>
    <property type="match status" value="1"/>
</dbReference>
<accession>A0A2T2YEU5</accession>
<evidence type="ECO:0000313" key="4">
    <source>
        <dbReference type="EMBL" id="PSR54030.1"/>
    </source>
</evidence>
<dbReference type="EMBL" id="PYFT01000001">
    <property type="protein sequence ID" value="PSR54030.1"/>
    <property type="molecule type" value="Genomic_DNA"/>
</dbReference>
<keyword evidence="5" id="KW-1185">Reference proteome</keyword>
<dbReference type="PANTHER" id="PTHR30069">
    <property type="entry name" value="TONB-DEPENDENT OUTER MEMBRANE RECEPTOR"/>
    <property type="match status" value="1"/>
</dbReference>
<comment type="similarity">
    <text evidence="2">Belongs to the TonB-dependent receptor family.</text>
</comment>
<keyword evidence="2" id="KW-0812">Transmembrane</keyword>
<gene>
    <name evidence="4" type="ORF">AHMF7605_11110</name>
</gene>
<keyword evidence="2" id="KW-0813">Transport</keyword>
<dbReference type="FunFam" id="2.170.130.10:FF:000003">
    <property type="entry name" value="SusC/RagA family TonB-linked outer membrane protein"/>
    <property type="match status" value="1"/>
</dbReference>
<keyword evidence="2" id="KW-0472">Membrane</keyword>
<dbReference type="GO" id="GO:0015344">
    <property type="term" value="F:siderophore uptake transmembrane transporter activity"/>
    <property type="evidence" value="ECO:0007669"/>
    <property type="project" value="TreeGrafter"/>
</dbReference>
<comment type="caution">
    <text evidence="4">The sequence shown here is derived from an EMBL/GenBank/DDBJ whole genome shotgun (WGS) entry which is preliminary data.</text>
</comment>
<dbReference type="AlphaFoldDB" id="A0A2T2YEU5"/>
<dbReference type="InterPro" id="IPR008969">
    <property type="entry name" value="CarboxyPept-like_regulatory"/>
</dbReference>
<dbReference type="InterPro" id="IPR037066">
    <property type="entry name" value="Plug_dom_sf"/>
</dbReference>
<dbReference type="PROSITE" id="PS52016">
    <property type="entry name" value="TONB_DEPENDENT_REC_3"/>
    <property type="match status" value="1"/>
</dbReference>
<dbReference type="InterPro" id="IPR023997">
    <property type="entry name" value="TonB-dep_OMP_SusC/RagA_CS"/>
</dbReference>
<dbReference type="Gene3D" id="2.60.40.1120">
    <property type="entry name" value="Carboxypeptidase-like, regulatory domain"/>
    <property type="match status" value="1"/>
</dbReference>
<dbReference type="SUPFAM" id="SSF56935">
    <property type="entry name" value="Porins"/>
    <property type="match status" value="1"/>
</dbReference>
<evidence type="ECO:0000313" key="5">
    <source>
        <dbReference type="Proteomes" id="UP000240357"/>
    </source>
</evidence>